<dbReference type="EMBL" id="JARBHB010000002">
    <property type="protein sequence ID" value="KAJ8892358.1"/>
    <property type="molecule type" value="Genomic_DNA"/>
</dbReference>
<accession>A0ABQ9I8W8</accession>
<evidence type="ECO:0000313" key="2">
    <source>
        <dbReference type="Proteomes" id="UP001159363"/>
    </source>
</evidence>
<dbReference type="Proteomes" id="UP001159363">
    <property type="component" value="Chromosome 2"/>
</dbReference>
<name>A0ABQ9I8W8_9NEOP</name>
<keyword evidence="2" id="KW-1185">Reference proteome</keyword>
<sequence length="167" mass="19290">MSRPCVCLLKKHTSLSVKQYRTMVLNCLITMGQKCPTPQVRPRAMSNPCFRLPQQPKKYMRPAVMQYRTLVLNRLITTGQKCPTQQARPRAMYSPCLCLPKQISPLEKLSAGKLQTGTEPLPPLEQDKADMPCRSDILRRRELPPCTCRINFKNQGDRYRKTAWWPT</sequence>
<gene>
    <name evidence="1" type="ORF">PR048_004938</name>
</gene>
<organism evidence="1 2">
    <name type="scientific">Dryococelus australis</name>
    <dbReference type="NCBI Taxonomy" id="614101"/>
    <lineage>
        <taxon>Eukaryota</taxon>
        <taxon>Metazoa</taxon>
        <taxon>Ecdysozoa</taxon>
        <taxon>Arthropoda</taxon>
        <taxon>Hexapoda</taxon>
        <taxon>Insecta</taxon>
        <taxon>Pterygota</taxon>
        <taxon>Neoptera</taxon>
        <taxon>Polyneoptera</taxon>
        <taxon>Phasmatodea</taxon>
        <taxon>Verophasmatodea</taxon>
        <taxon>Anareolatae</taxon>
        <taxon>Phasmatidae</taxon>
        <taxon>Eurycanthinae</taxon>
        <taxon>Dryococelus</taxon>
    </lineage>
</organism>
<evidence type="ECO:0000313" key="1">
    <source>
        <dbReference type="EMBL" id="KAJ8892358.1"/>
    </source>
</evidence>
<protein>
    <submittedName>
        <fullName evidence="1">Uncharacterized protein</fullName>
    </submittedName>
</protein>
<feature type="non-terminal residue" evidence="1">
    <location>
        <position position="167"/>
    </location>
</feature>
<comment type="caution">
    <text evidence="1">The sequence shown here is derived from an EMBL/GenBank/DDBJ whole genome shotgun (WGS) entry which is preliminary data.</text>
</comment>
<reference evidence="1 2" key="1">
    <citation type="submission" date="2023-02" db="EMBL/GenBank/DDBJ databases">
        <title>LHISI_Scaffold_Assembly.</title>
        <authorList>
            <person name="Stuart O.P."/>
            <person name="Cleave R."/>
            <person name="Magrath M.J.L."/>
            <person name="Mikheyev A.S."/>
        </authorList>
    </citation>
    <scope>NUCLEOTIDE SEQUENCE [LARGE SCALE GENOMIC DNA]</scope>
    <source>
        <strain evidence="1">Daus_M_001</strain>
        <tissue evidence="1">Leg muscle</tissue>
    </source>
</reference>
<proteinExistence type="predicted"/>